<dbReference type="PANTHER" id="PTHR41299">
    <property type="entry name" value="THIAMINE PYROPHOSPHOKINASE"/>
    <property type="match status" value="1"/>
</dbReference>
<dbReference type="GO" id="GO:0006772">
    <property type="term" value="P:thiamine metabolic process"/>
    <property type="evidence" value="ECO:0007669"/>
    <property type="project" value="UniProtKB-UniRule"/>
</dbReference>
<proteinExistence type="predicted"/>
<keyword evidence="2" id="KW-0547">Nucleotide-binding</keyword>
<dbReference type="InterPro" id="IPR006282">
    <property type="entry name" value="Thi_PPkinase"/>
</dbReference>
<evidence type="ECO:0000256" key="1">
    <source>
        <dbReference type="ARBA" id="ARBA00022679"/>
    </source>
</evidence>
<dbReference type="EMBL" id="JADIMJ010000113">
    <property type="protein sequence ID" value="MBO8454530.1"/>
    <property type="molecule type" value="Genomic_DNA"/>
</dbReference>
<keyword evidence="3" id="KW-0418">Kinase</keyword>
<dbReference type="PANTHER" id="PTHR41299:SF1">
    <property type="entry name" value="THIAMINE PYROPHOSPHOKINASE"/>
    <property type="match status" value="1"/>
</dbReference>
<feature type="domain" description="Thiamin pyrophosphokinase catalytic" evidence="6">
    <location>
        <begin position="22"/>
        <end position="126"/>
    </location>
</feature>
<name>A0A940DQ93_9BACT</name>
<keyword evidence="1 8" id="KW-0808">Transferase</keyword>
<protein>
    <recommendedName>
        <fullName evidence="5">Thiamine diphosphokinase</fullName>
        <ecNumber evidence="5">2.7.6.2</ecNumber>
    </recommendedName>
</protein>
<evidence type="ECO:0000259" key="7">
    <source>
        <dbReference type="Pfam" id="PF21275"/>
    </source>
</evidence>
<evidence type="ECO:0000256" key="4">
    <source>
        <dbReference type="ARBA" id="ARBA00022840"/>
    </source>
</evidence>
<evidence type="ECO:0000256" key="5">
    <source>
        <dbReference type="NCBIfam" id="TIGR01378"/>
    </source>
</evidence>
<sequence length="221" mass="24621">MGKSAVIIVNGDFPKKEYPRYIVRSADFIICCDGAFDRYLRISESIFGKKRIPDAIVGDMDSLSGKSRAEYADIITGNPDQETNDQTKAFVYVMDKFPDISEIHIIGATGKRADHTIGNISLLMEYARAYDLDARGITVDIISDHETIFPVTDTTEIQCGEGRSVSIFSPDSSLRIRSEGLVWPTDNVVFDNWWKATLNRASDDTVKLIFSHKSIAVVALD</sequence>
<dbReference type="Pfam" id="PF04263">
    <property type="entry name" value="TPK_catalytic"/>
    <property type="match status" value="1"/>
</dbReference>
<dbReference type="InterPro" id="IPR007371">
    <property type="entry name" value="TPK_catalytic"/>
</dbReference>
<dbReference type="InterPro" id="IPR036759">
    <property type="entry name" value="TPK_catalytic_sf"/>
</dbReference>
<dbReference type="NCBIfam" id="TIGR01378">
    <property type="entry name" value="thi_PPkinase"/>
    <property type="match status" value="1"/>
</dbReference>
<dbReference type="AlphaFoldDB" id="A0A940DQ93"/>
<dbReference type="InterPro" id="IPR053149">
    <property type="entry name" value="TPK"/>
</dbReference>
<dbReference type="Pfam" id="PF21275">
    <property type="entry name" value="Thi_PPkinase_C"/>
    <property type="match status" value="1"/>
</dbReference>
<dbReference type="GO" id="GO:0009229">
    <property type="term" value="P:thiamine diphosphate biosynthetic process"/>
    <property type="evidence" value="ECO:0007669"/>
    <property type="project" value="InterPro"/>
</dbReference>
<evidence type="ECO:0000256" key="3">
    <source>
        <dbReference type="ARBA" id="ARBA00022777"/>
    </source>
</evidence>
<organism evidence="8 9">
    <name type="scientific">Candidatus Cryptobacteroides gallistercoris</name>
    <dbReference type="NCBI Taxonomy" id="2840765"/>
    <lineage>
        <taxon>Bacteria</taxon>
        <taxon>Pseudomonadati</taxon>
        <taxon>Bacteroidota</taxon>
        <taxon>Bacteroidia</taxon>
        <taxon>Bacteroidales</taxon>
        <taxon>Candidatus Cryptobacteroides</taxon>
    </lineage>
</organism>
<dbReference type="Gene3D" id="3.40.50.10240">
    <property type="entry name" value="Thiamin pyrophosphokinase, catalytic domain"/>
    <property type="match status" value="1"/>
</dbReference>
<keyword evidence="4" id="KW-0067">ATP-binding</keyword>
<evidence type="ECO:0000313" key="9">
    <source>
        <dbReference type="Proteomes" id="UP000771749"/>
    </source>
</evidence>
<dbReference type="GO" id="GO:0005524">
    <property type="term" value="F:ATP binding"/>
    <property type="evidence" value="ECO:0007669"/>
    <property type="project" value="UniProtKB-KW"/>
</dbReference>
<dbReference type="GO" id="GO:0016301">
    <property type="term" value="F:kinase activity"/>
    <property type="evidence" value="ECO:0007669"/>
    <property type="project" value="UniProtKB-KW"/>
</dbReference>
<feature type="domain" description="Thiamin pyrophosphokinase-like substrate-binding" evidence="7">
    <location>
        <begin position="149"/>
        <end position="208"/>
    </location>
</feature>
<comment type="caution">
    <text evidence="8">The sequence shown here is derived from an EMBL/GenBank/DDBJ whole genome shotgun (WGS) entry which is preliminary data.</text>
</comment>
<dbReference type="GO" id="GO:0004788">
    <property type="term" value="F:thiamine diphosphokinase activity"/>
    <property type="evidence" value="ECO:0007669"/>
    <property type="project" value="UniProtKB-UniRule"/>
</dbReference>
<gene>
    <name evidence="8" type="ORF">IAC07_07410</name>
</gene>
<dbReference type="Proteomes" id="UP000771749">
    <property type="component" value="Unassembled WGS sequence"/>
</dbReference>
<accession>A0A940DQ93</accession>
<dbReference type="InterPro" id="IPR049442">
    <property type="entry name" value="Thi_PPkinase-like_C"/>
</dbReference>
<evidence type="ECO:0000256" key="2">
    <source>
        <dbReference type="ARBA" id="ARBA00022741"/>
    </source>
</evidence>
<dbReference type="CDD" id="cd07995">
    <property type="entry name" value="TPK"/>
    <property type="match status" value="1"/>
</dbReference>
<reference evidence="8" key="2">
    <citation type="journal article" date="2021" name="PeerJ">
        <title>Extensive microbial diversity within the chicken gut microbiome revealed by metagenomics and culture.</title>
        <authorList>
            <person name="Gilroy R."/>
            <person name="Ravi A."/>
            <person name="Getino M."/>
            <person name="Pursley I."/>
            <person name="Horton D.L."/>
            <person name="Alikhan N.F."/>
            <person name="Baker D."/>
            <person name="Gharbi K."/>
            <person name="Hall N."/>
            <person name="Watson M."/>
            <person name="Adriaenssens E.M."/>
            <person name="Foster-Nyarko E."/>
            <person name="Jarju S."/>
            <person name="Secka A."/>
            <person name="Antonio M."/>
            <person name="Oren A."/>
            <person name="Chaudhuri R.R."/>
            <person name="La Ragione R."/>
            <person name="Hildebrand F."/>
            <person name="Pallen M.J."/>
        </authorList>
    </citation>
    <scope>NUCLEOTIDE SEQUENCE</scope>
    <source>
        <strain evidence="8">F1-3629</strain>
    </source>
</reference>
<dbReference type="SUPFAM" id="SSF63999">
    <property type="entry name" value="Thiamin pyrophosphokinase, catalytic domain"/>
    <property type="match status" value="1"/>
</dbReference>
<reference evidence="8" key="1">
    <citation type="submission" date="2020-10" db="EMBL/GenBank/DDBJ databases">
        <authorList>
            <person name="Gilroy R."/>
        </authorList>
    </citation>
    <scope>NUCLEOTIDE SEQUENCE</scope>
    <source>
        <strain evidence="8">F1-3629</strain>
    </source>
</reference>
<evidence type="ECO:0000313" key="8">
    <source>
        <dbReference type="EMBL" id="MBO8454530.1"/>
    </source>
</evidence>
<evidence type="ECO:0000259" key="6">
    <source>
        <dbReference type="Pfam" id="PF04263"/>
    </source>
</evidence>
<dbReference type="EC" id="2.7.6.2" evidence="5"/>